<evidence type="ECO:0000256" key="1">
    <source>
        <dbReference type="ARBA" id="ARBA00001974"/>
    </source>
</evidence>
<name>D6SQM4_9BACT</name>
<dbReference type="AlphaFoldDB" id="D6SQM4"/>
<evidence type="ECO:0000256" key="2">
    <source>
        <dbReference type="ARBA" id="ARBA00022630"/>
    </source>
</evidence>
<dbReference type="RefSeq" id="WP_008870364.1">
    <property type="nucleotide sequence ID" value="NZ_ACJN02000002.1"/>
</dbReference>
<dbReference type="eggNOG" id="COG2081">
    <property type="taxonomic scope" value="Bacteria"/>
</dbReference>
<evidence type="ECO:0000256" key="3">
    <source>
        <dbReference type="ARBA" id="ARBA00022827"/>
    </source>
</evidence>
<dbReference type="InterPro" id="IPR055178">
    <property type="entry name" value="RsdA/BaiN/AoA(So)-like_dom"/>
</dbReference>
<protein>
    <submittedName>
        <fullName evidence="6">HI0933 family protein</fullName>
    </submittedName>
</protein>
<dbReference type="PRINTS" id="PR00411">
    <property type="entry name" value="PNDRDTASEI"/>
</dbReference>
<dbReference type="Gene3D" id="2.40.30.10">
    <property type="entry name" value="Translation factors"/>
    <property type="match status" value="1"/>
</dbReference>
<feature type="domain" description="RsdA/BaiN/AoA(So)-like Rossmann fold-like" evidence="4">
    <location>
        <begin position="9"/>
        <end position="417"/>
    </location>
</feature>
<proteinExistence type="predicted"/>
<dbReference type="InterPro" id="IPR023166">
    <property type="entry name" value="BaiN-like_dom_sf"/>
</dbReference>
<dbReference type="Gene3D" id="3.50.50.60">
    <property type="entry name" value="FAD/NAD(P)-binding domain"/>
    <property type="match status" value="1"/>
</dbReference>
<dbReference type="Pfam" id="PF22780">
    <property type="entry name" value="HI0933_like_1st"/>
    <property type="match status" value="1"/>
</dbReference>
<organism evidence="6 7">
    <name type="scientific">Desulfonatronospira thiodismutans ASO3-1</name>
    <dbReference type="NCBI Taxonomy" id="555779"/>
    <lineage>
        <taxon>Bacteria</taxon>
        <taxon>Pseudomonadati</taxon>
        <taxon>Thermodesulfobacteriota</taxon>
        <taxon>Desulfovibrionia</taxon>
        <taxon>Desulfovibrionales</taxon>
        <taxon>Desulfonatronovibrionaceae</taxon>
        <taxon>Desulfonatronospira</taxon>
    </lineage>
</organism>
<gene>
    <name evidence="6" type="ORF">Dthio_PD2444</name>
</gene>
<feature type="domain" description="RsdA/BaiN/AoA(So)-like insert" evidence="5">
    <location>
        <begin position="201"/>
        <end position="364"/>
    </location>
</feature>
<dbReference type="PRINTS" id="PR00368">
    <property type="entry name" value="FADPNR"/>
</dbReference>
<reference evidence="6" key="1">
    <citation type="submission" date="2010-05" db="EMBL/GenBank/DDBJ databases">
        <title>The draft genome of Desulfonatronospira thiodismutans ASO3-1.</title>
        <authorList>
            <consortium name="US DOE Joint Genome Institute (JGI-PGF)"/>
            <person name="Lucas S."/>
            <person name="Copeland A."/>
            <person name="Lapidus A."/>
            <person name="Cheng J.-F."/>
            <person name="Bruce D."/>
            <person name="Goodwin L."/>
            <person name="Pitluck S."/>
            <person name="Chertkov O."/>
            <person name="Brettin T."/>
            <person name="Detter J.C."/>
            <person name="Han C."/>
            <person name="Land M.L."/>
            <person name="Hauser L."/>
            <person name="Kyrpides N."/>
            <person name="Mikhailova N."/>
            <person name="Muyzer G."/>
            <person name="Woyke T."/>
        </authorList>
    </citation>
    <scope>NUCLEOTIDE SEQUENCE [LARGE SCALE GENOMIC DNA]</scope>
    <source>
        <strain evidence="6">ASO3-1</strain>
    </source>
</reference>
<dbReference type="SUPFAM" id="SSF51905">
    <property type="entry name" value="FAD/NAD(P)-binding domain"/>
    <property type="match status" value="1"/>
</dbReference>
<dbReference type="Proteomes" id="UP000005496">
    <property type="component" value="Unassembled WGS sequence"/>
</dbReference>
<evidence type="ECO:0000313" key="7">
    <source>
        <dbReference type="Proteomes" id="UP000005496"/>
    </source>
</evidence>
<dbReference type="InterPro" id="IPR004792">
    <property type="entry name" value="BaiN-like"/>
</dbReference>
<dbReference type="NCBIfam" id="TIGR00275">
    <property type="entry name" value="aminoacetone oxidase family FAD-binding enzyme"/>
    <property type="match status" value="1"/>
</dbReference>
<dbReference type="SUPFAM" id="SSF160996">
    <property type="entry name" value="HI0933 insert domain-like"/>
    <property type="match status" value="1"/>
</dbReference>
<dbReference type="OrthoDB" id="9773233at2"/>
<keyword evidence="2" id="KW-0285">Flavoprotein</keyword>
<evidence type="ECO:0000259" key="5">
    <source>
        <dbReference type="Pfam" id="PF22780"/>
    </source>
</evidence>
<comment type="caution">
    <text evidence="6">The sequence shown here is derived from an EMBL/GenBank/DDBJ whole genome shotgun (WGS) entry which is preliminary data.</text>
</comment>
<keyword evidence="7" id="KW-1185">Reference proteome</keyword>
<evidence type="ECO:0000259" key="4">
    <source>
        <dbReference type="Pfam" id="PF03486"/>
    </source>
</evidence>
<dbReference type="InterPro" id="IPR036188">
    <property type="entry name" value="FAD/NAD-bd_sf"/>
</dbReference>
<dbReference type="Pfam" id="PF03486">
    <property type="entry name" value="HI0933_like"/>
    <property type="match status" value="1"/>
</dbReference>
<dbReference type="PANTHER" id="PTHR42887:SF2">
    <property type="entry name" value="OS12G0638800 PROTEIN"/>
    <property type="match status" value="1"/>
</dbReference>
<keyword evidence="3" id="KW-0274">FAD</keyword>
<dbReference type="EMBL" id="ACJN02000002">
    <property type="protein sequence ID" value="EFI35050.1"/>
    <property type="molecule type" value="Genomic_DNA"/>
</dbReference>
<evidence type="ECO:0000313" key="6">
    <source>
        <dbReference type="EMBL" id="EFI35050.1"/>
    </source>
</evidence>
<accession>D6SQM4</accession>
<dbReference type="PANTHER" id="PTHR42887">
    <property type="entry name" value="OS12G0638800 PROTEIN"/>
    <property type="match status" value="1"/>
</dbReference>
<sequence length="424" mass="45480">MAETGSYQEVIVVGGGPAGLMAAGQAASRGLRVVLLEKKHLPARKLGITGQGRCNLTNTAAMNDFLRSFGHGAKFMRFALGRFFNQDLVSFFDALGLETVEERGGRIFPRTQQASDVVRTLVGWVKESGVKIQSGRAVRQVVAEQGRVQGVVADRQGAKEEFVGTDNIIIATGGASFPATGSTGDGYALARALGHEIVPVYPGLVPLETAGDTAPMMQGLSLRNVQAGIYVQGKKQAQDFGEMLFTHFGVSGPIVLTLSREAVQALNRNQEVKLVIDLKPAVSHTALKSRISSRMHARGKRKISNILKEFLPIKMIPVFLEKSGIDPDKPGSELTSPEHKALRMWCKELCLDITGHRSFNEAIITSGGVKLSEVDPRTMQSRKVSGLYFAGEVLDIDADTGGYNLQAAFSTGWVAGNSVGAKKA</sequence>
<dbReference type="InterPro" id="IPR057661">
    <property type="entry name" value="RsdA/BaiN/AoA(So)_Rossmann"/>
</dbReference>
<comment type="cofactor">
    <cofactor evidence="1">
        <name>FAD</name>
        <dbReference type="ChEBI" id="CHEBI:57692"/>
    </cofactor>
</comment>
<dbReference type="Gene3D" id="1.10.8.260">
    <property type="entry name" value="HI0933 insert domain-like"/>
    <property type="match status" value="1"/>
</dbReference>